<evidence type="ECO:0000313" key="4">
    <source>
        <dbReference type="Proteomes" id="UP001313282"/>
    </source>
</evidence>
<accession>A0AAN8MPH3</accession>
<feature type="compositionally biased region" description="Acidic residues" evidence="2">
    <location>
        <begin position="734"/>
        <end position="750"/>
    </location>
</feature>
<feature type="compositionally biased region" description="Basic and acidic residues" evidence="2">
    <location>
        <begin position="787"/>
        <end position="799"/>
    </location>
</feature>
<feature type="compositionally biased region" description="Low complexity" evidence="2">
    <location>
        <begin position="865"/>
        <end position="889"/>
    </location>
</feature>
<dbReference type="Proteomes" id="UP001313282">
    <property type="component" value="Unassembled WGS sequence"/>
</dbReference>
<feature type="compositionally biased region" description="Polar residues" evidence="2">
    <location>
        <begin position="224"/>
        <end position="243"/>
    </location>
</feature>
<feature type="compositionally biased region" description="Basic and acidic residues" evidence="2">
    <location>
        <begin position="107"/>
        <end position="119"/>
    </location>
</feature>
<feature type="compositionally biased region" description="Low complexity" evidence="2">
    <location>
        <begin position="61"/>
        <end position="77"/>
    </location>
</feature>
<keyword evidence="4" id="KW-1185">Reference proteome</keyword>
<evidence type="ECO:0000313" key="3">
    <source>
        <dbReference type="EMBL" id="KAK6342411.1"/>
    </source>
</evidence>
<comment type="caution">
    <text evidence="3">The sequence shown here is derived from an EMBL/GenBank/DDBJ whole genome shotgun (WGS) entry which is preliminary data.</text>
</comment>
<feature type="coiled-coil region" evidence="1">
    <location>
        <begin position="687"/>
        <end position="724"/>
    </location>
</feature>
<sequence>MQPSKSDKEGSPPSSPNPHPEVPRRLQPSRTNRRALSETGLAGLARRASLTDIEERVLQESWSQSQSPTPSPNRTSNAGAPLAQPISLYGLRAFLPIPSCLLSRIRPAGDPDINTKEGSDSSISSSWTEGWISSEDFDTEDSDTEMSGRRRNRSNTNAPPPSAGLAGGSSPLATVAEASAAEESGDEVAQPPEAPGPSTATAAPRALPYRPTEEDESDDLYSSPVFSSTIGNVGSAAASSPSTFRKPEGQGARSSPQPRPSRPTERAQPSPAVPPTRPPRSASRSPVGQRARSPSPSPGLSEEAGAATPLPIPIPPRPPHIPLSRLNRPHFIPDDGNEGSGRQRRRSHDDGSEIESDLGSAHTDDGEELEDLREIERQQRKRRQHIAPDPPPRPRYLTNVPEMVTPIVPVPVPPAEGPRYRRTPGDAPHQRSSGSGRINRPPSPMSLLTDIIMNAGRRALGDERGGADAAPSDGVEPGLSEGLPPSQRRNKNQPGSGSGRFDISNPAHVTARRIRSMQNPEFDRAWGGFGRSTGNLWDTLDPYPPSGHYHHILPNQEEEPARGSDEDIERFMRSFVGEDIKSPPPGGQKVLRWQMAKVNSVMRQWFAKFEVRPAGKWVLKHQWAGCWVTLDQRKGRWYKLPMEDHKGPGATSTGGRWPGVECLGGEGIRETVGRRIRFWGENFEAVRIRELKEKKEVEKQAADLLREEAQRIKRSEEIDKLRREALKRRGIDPDNLDGDSDDDDDDEQDNSPEKSGKLPTRKEGTVEAKPKKTTRTPGSWEAPTEASKTREASRRKDAEAASSSAPGSPSGGFGSSKAKGKAKTAAEDHCEARKKETRSRPSLSLKPSTPPSRPVSSGRSTTGLSYASAAAPAPPAGSSSSVPSSPSSRAKGKEVVRDWGSEDETKKENKGG</sequence>
<feature type="compositionally biased region" description="Basic and acidic residues" evidence="2">
    <location>
        <begin position="891"/>
        <end position="912"/>
    </location>
</feature>
<feature type="compositionally biased region" description="Polar residues" evidence="2">
    <location>
        <begin position="855"/>
        <end position="864"/>
    </location>
</feature>
<evidence type="ECO:0000256" key="2">
    <source>
        <dbReference type="SAM" id="MobiDB-lite"/>
    </source>
</evidence>
<dbReference type="EMBL" id="JAVHNR010000005">
    <property type="protein sequence ID" value="KAK6342411.1"/>
    <property type="molecule type" value="Genomic_DNA"/>
</dbReference>
<feature type="compositionally biased region" description="Basic and acidic residues" evidence="2">
    <location>
        <begin position="824"/>
        <end position="834"/>
    </location>
</feature>
<evidence type="ECO:0000256" key="1">
    <source>
        <dbReference type="SAM" id="Coils"/>
    </source>
</evidence>
<gene>
    <name evidence="3" type="ORF">TWF718_007812</name>
</gene>
<keyword evidence="1" id="KW-0175">Coiled coil</keyword>
<dbReference type="AlphaFoldDB" id="A0AAN8MPH3"/>
<feature type="compositionally biased region" description="Low complexity" evidence="2">
    <location>
        <begin position="173"/>
        <end position="182"/>
    </location>
</feature>
<feature type="region of interest" description="Disordered" evidence="2">
    <location>
        <begin position="1"/>
        <end position="81"/>
    </location>
</feature>
<feature type="compositionally biased region" description="Pro residues" evidence="2">
    <location>
        <begin position="310"/>
        <end position="321"/>
    </location>
</feature>
<organism evidence="3 4">
    <name type="scientific">Orbilia javanica</name>
    <dbReference type="NCBI Taxonomy" id="47235"/>
    <lineage>
        <taxon>Eukaryota</taxon>
        <taxon>Fungi</taxon>
        <taxon>Dikarya</taxon>
        <taxon>Ascomycota</taxon>
        <taxon>Pezizomycotina</taxon>
        <taxon>Orbiliomycetes</taxon>
        <taxon>Orbiliales</taxon>
        <taxon>Orbiliaceae</taxon>
        <taxon>Orbilia</taxon>
    </lineage>
</organism>
<name>A0AAN8MPH3_9PEZI</name>
<protein>
    <submittedName>
        <fullName evidence="3">Uncharacterized protein</fullName>
    </submittedName>
</protein>
<reference evidence="3 4" key="1">
    <citation type="submission" date="2019-10" db="EMBL/GenBank/DDBJ databases">
        <authorList>
            <person name="Palmer J.M."/>
        </authorList>
    </citation>
    <scope>NUCLEOTIDE SEQUENCE [LARGE SCALE GENOMIC DNA]</scope>
    <source>
        <strain evidence="3 4">TWF718</strain>
    </source>
</reference>
<feature type="region of interest" description="Disordered" evidence="2">
    <location>
        <begin position="729"/>
        <end position="912"/>
    </location>
</feature>
<feature type="compositionally biased region" description="Acidic residues" evidence="2">
    <location>
        <begin position="135"/>
        <end position="144"/>
    </location>
</feature>
<feature type="compositionally biased region" description="Basic and acidic residues" evidence="2">
    <location>
        <begin position="751"/>
        <end position="770"/>
    </location>
</feature>
<feature type="compositionally biased region" description="Basic and acidic residues" evidence="2">
    <location>
        <begin position="1"/>
        <end position="10"/>
    </location>
</feature>
<proteinExistence type="predicted"/>
<feature type="region of interest" description="Disordered" evidence="2">
    <location>
        <begin position="103"/>
        <end position="505"/>
    </location>
</feature>